<keyword evidence="3" id="KW-0812">Transmembrane</keyword>
<proteinExistence type="predicted"/>
<evidence type="ECO:0000313" key="4">
    <source>
        <dbReference type="EMBL" id="RST73806.1"/>
    </source>
</evidence>
<keyword evidence="3" id="KW-0472">Membrane</keyword>
<keyword evidence="3" id="KW-1133">Transmembrane helix</keyword>
<comment type="caution">
    <text evidence="4">The sequence shown here is derived from an EMBL/GenBank/DDBJ whole genome shotgun (WGS) entry which is preliminary data.</text>
</comment>
<keyword evidence="2" id="KW-0178">Competence</keyword>
<gene>
    <name evidence="4" type="ORF">D4T97_013105</name>
</gene>
<dbReference type="NCBIfam" id="TIGR02532">
    <property type="entry name" value="IV_pilin_GFxxxE"/>
    <property type="match status" value="1"/>
</dbReference>
<sequence>MRKKHFVLTDQSGFTLIESIFSIVVLTILMSLLPLMYNSLSAIDRSISLEEDFEWNIFLIQLRDELGTVDSCRFGTERVYLIKNTISIKYERFQWDIRRQVGDKGHEVVLQNVRKFDVKDEAHMLVINVEFINGTKEEARFIMPAREEGEIFSTKEAPFYPLH</sequence>
<dbReference type="AlphaFoldDB" id="A0A429XYJ2"/>
<dbReference type="EMBL" id="QYTV02000005">
    <property type="protein sequence ID" value="RST73806.1"/>
    <property type="molecule type" value="Genomic_DNA"/>
</dbReference>
<accession>A0A429XYJ2</accession>
<name>A0A429XYJ2_9BACI</name>
<dbReference type="InterPro" id="IPR012902">
    <property type="entry name" value="N_methyl_site"/>
</dbReference>
<keyword evidence="5" id="KW-1185">Reference proteome</keyword>
<dbReference type="Proteomes" id="UP000287156">
    <property type="component" value="Unassembled WGS sequence"/>
</dbReference>
<evidence type="ECO:0000256" key="2">
    <source>
        <dbReference type="ARBA" id="ARBA00023287"/>
    </source>
</evidence>
<evidence type="ECO:0000313" key="5">
    <source>
        <dbReference type="Proteomes" id="UP000287156"/>
    </source>
</evidence>
<dbReference type="NCBIfam" id="NF041002">
    <property type="entry name" value="pilin_ComGF"/>
    <property type="match status" value="1"/>
</dbReference>
<dbReference type="Pfam" id="PF07963">
    <property type="entry name" value="N_methyl"/>
    <property type="match status" value="1"/>
</dbReference>
<comment type="subcellular location">
    <subcellularLocation>
        <location evidence="1">Cell surface</location>
    </subcellularLocation>
</comment>
<feature type="transmembrane region" description="Helical" evidence="3">
    <location>
        <begin position="12"/>
        <end position="37"/>
    </location>
</feature>
<dbReference type="OrthoDB" id="2361316at2"/>
<dbReference type="InterPro" id="IPR016977">
    <property type="entry name" value="ComGF"/>
</dbReference>
<organism evidence="4 5">
    <name type="scientific">Siminovitchia acidinfaciens</name>
    <dbReference type="NCBI Taxonomy" id="2321395"/>
    <lineage>
        <taxon>Bacteria</taxon>
        <taxon>Bacillati</taxon>
        <taxon>Bacillota</taxon>
        <taxon>Bacilli</taxon>
        <taxon>Bacillales</taxon>
        <taxon>Bacillaceae</taxon>
        <taxon>Siminovitchia</taxon>
    </lineage>
</organism>
<evidence type="ECO:0000256" key="3">
    <source>
        <dbReference type="SAM" id="Phobius"/>
    </source>
</evidence>
<dbReference type="Pfam" id="PF15980">
    <property type="entry name" value="ComGF"/>
    <property type="match status" value="1"/>
</dbReference>
<dbReference type="RefSeq" id="WP_126051193.1">
    <property type="nucleotide sequence ID" value="NZ_QYTV02000005.1"/>
</dbReference>
<reference evidence="4" key="1">
    <citation type="submission" date="2018-12" db="EMBL/GenBank/DDBJ databases">
        <authorList>
            <person name="Sun L."/>
            <person name="Chen Z."/>
        </authorList>
    </citation>
    <scope>NUCLEOTIDE SEQUENCE [LARGE SCALE GENOMIC DNA]</scope>
    <source>
        <strain evidence="4">3-2-2</strain>
    </source>
</reference>
<dbReference type="GO" id="GO:0030420">
    <property type="term" value="P:establishment of competence for transformation"/>
    <property type="evidence" value="ECO:0007669"/>
    <property type="project" value="UniProtKB-KW"/>
</dbReference>
<dbReference type="PROSITE" id="PS00409">
    <property type="entry name" value="PROKAR_NTER_METHYL"/>
    <property type="match status" value="1"/>
</dbReference>
<dbReference type="GO" id="GO:0009986">
    <property type="term" value="C:cell surface"/>
    <property type="evidence" value="ECO:0007669"/>
    <property type="project" value="UniProtKB-SubCell"/>
</dbReference>
<evidence type="ECO:0000256" key="1">
    <source>
        <dbReference type="ARBA" id="ARBA00004241"/>
    </source>
</evidence>
<protein>
    <submittedName>
        <fullName evidence="4">Prepilin-type N-terminal cleavage/methylation domain-containing protein</fullName>
    </submittedName>
</protein>